<dbReference type="Gene3D" id="2.40.50.140">
    <property type="entry name" value="Nucleic acid-binding proteins"/>
    <property type="match status" value="1"/>
</dbReference>
<keyword evidence="4" id="KW-0614">Plasmid</keyword>
<dbReference type="EMBL" id="MT813046">
    <property type="protein sequence ID" value="QSM62260.1"/>
    <property type="molecule type" value="Genomic_DNA"/>
</dbReference>
<protein>
    <recommendedName>
        <fullName evidence="5">Single-stranded DNA-binding protein</fullName>
    </recommendedName>
</protein>
<dbReference type="InterPro" id="IPR012340">
    <property type="entry name" value="NA-bd_OB-fold"/>
</dbReference>
<name>A0A899NML8_PROST</name>
<evidence type="ECO:0008006" key="5">
    <source>
        <dbReference type="Google" id="ProtNLM"/>
    </source>
</evidence>
<accession>A0A899NML8</accession>
<dbReference type="SUPFAM" id="SSF50249">
    <property type="entry name" value="Nucleic acid-binding proteins"/>
    <property type="match status" value="1"/>
</dbReference>
<sequence length="229" mass="25219">MFSKAKGKVAIDPRYTPAKNGNDSVIFFRLGCEMKINSQKVIEFFPIKAFGKVADFLHNTIKKDSEISIEAIARTARYVKDGSDVQRTEFHAFSVHDIATNLVVDTRINDANPQSYVAPITASTPTQQPLRSPELQARLDAELVVQKMSYDEVKTIGNKFRAALQQAQKSAAAKREAKQQPPAQQPTVKQTVTARSSAIFVPSTKPTVTDQLIAARAMVSNGSYSDMRG</sequence>
<evidence type="ECO:0000256" key="2">
    <source>
        <dbReference type="PROSITE-ProRule" id="PRU00252"/>
    </source>
</evidence>
<feature type="region of interest" description="Disordered" evidence="3">
    <location>
        <begin position="171"/>
        <end position="193"/>
    </location>
</feature>
<dbReference type="PROSITE" id="PS50935">
    <property type="entry name" value="SSB"/>
    <property type="match status" value="1"/>
</dbReference>
<keyword evidence="1 2" id="KW-0238">DNA-binding</keyword>
<dbReference type="RefSeq" id="WP_052219378.1">
    <property type="nucleotide sequence ID" value="NZ_CP095444.1"/>
</dbReference>
<gene>
    <name evidence="4" type="ORF">EKPLLCFL_00025</name>
</gene>
<evidence type="ECO:0000256" key="1">
    <source>
        <dbReference type="ARBA" id="ARBA00023125"/>
    </source>
</evidence>
<proteinExistence type="predicted"/>
<geneLocation type="plasmid" evidence="4">
    <name>pM2-1</name>
</geneLocation>
<dbReference type="GO" id="GO:0003697">
    <property type="term" value="F:single-stranded DNA binding"/>
    <property type="evidence" value="ECO:0007669"/>
    <property type="project" value="InterPro"/>
</dbReference>
<feature type="compositionally biased region" description="Polar residues" evidence="3">
    <location>
        <begin position="181"/>
        <end position="193"/>
    </location>
</feature>
<organism evidence="4">
    <name type="scientific">Providencia stuartii</name>
    <dbReference type="NCBI Taxonomy" id="588"/>
    <lineage>
        <taxon>Bacteria</taxon>
        <taxon>Pseudomonadati</taxon>
        <taxon>Pseudomonadota</taxon>
        <taxon>Gammaproteobacteria</taxon>
        <taxon>Enterobacterales</taxon>
        <taxon>Morganellaceae</taxon>
        <taxon>Providencia</taxon>
    </lineage>
</organism>
<dbReference type="InterPro" id="IPR000424">
    <property type="entry name" value="Primosome_PriB/ssb"/>
</dbReference>
<evidence type="ECO:0000313" key="4">
    <source>
        <dbReference type="EMBL" id="QSM62260.1"/>
    </source>
</evidence>
<reference evidence="4" key="1">
    <citation type="submission" date="2020-07" db="EMBL/GenBank/DDBJ databases">
        <title>Persistence and transmission of plasmid-borne blaNDM genes carried by diverse species of Enterobacterium in a Chinese goose farm.</title>
        <authorList>
            <person name="Fang L.-X."/>
            <person name="Cen D.-J."/>
        </authorList>
    </citation>
    <scope>NUCLEOTIDE SEQUENCE</scope>
    <source>
        <strain evidence="4">M2</strain>
        <plasmid evidence="4">pM2-1</plasmid>
    </source>
</reference>
<dbReference type="Pfam" id="PF00436">
    <property type="entry name" value="SSB"/>
    <property type="match status" value="1"/>
</dbReference>
<evidence type="ECO:0000256" key="3">
    <source>
        <dbReference type="SAM" id="MobiDB-lite"/>
    </source>
</evidence>
<dbReference type="AlphaFoldDB" id="A0A899NML8"/>